<evidence type="ECO:0000313" key="2">
    <source>
        <dbReference type="EMBL" id="MBE2999277.1"/>
    </source>
</evidence>
<keyword evidence="1" id="KW-0472">Membrane</keyword>
<dbReference type="Pfam" id="PF11255">
    <property type="entry name" value="DUF3054"/>
    <property type="match status" value="1"/>
</dbReference>
<reference evidence="2 3" key="1">
    <citation type="submission" date="2020-09" db="EMBL/GenBank/DDBJ databases">
        <title>Diversity and distribution of actinomycetes associated with coral in the coast of Hainan.</title>
        <authorList>
            <person name="Li F."/>
        </authorList>
    </citation>
    <scope>NUCLEOTIDE SEQUENCE [LARGE SCALE GENOMIC DNA]</scope>
    <source>
        <strain evidence="2 3">HNM0947</strain>
    </source>
</reference>
<evidence type="ECO:0000256" key="1">
    <source>
        <dbReference type="SAM" id="Phobius"/>
    </source>
</evidence>
<feature type="transmembrane region" description="Helical" evidence="1">
    <location>
        <begin position="34"/>
        <end position="57"/>
    </location>
</feature>
<dbReference type="Proteomes" id="UP000806528">
    <property type="component" value="Unassembled WGS sequence"/>
</dbReference>
<proteinExistence type="predicted"/>
<comment type="caution">
    <text evidence="2">The sequence shown here is derived from an EMBL/GenBank/DDBJ whole genome shotgun (WGS) entry which is preliminary data.</text>
</comment>
<organism evidence="2 3">
    <name type="scientific">Nocardiopsis coralli</name>
    <dbReference type="NCBI Taxonomy" id="2772213"/>
    <lineage>
        <taxon>Bacteria</taxon>
        <taxon>Bacillati</taxon>
        <taxon>Actinomycetota</taxon>
        <taxon>Actinomycetes</taxon>
        <taxon>Streptosporangiales</taxon>
        <taxon>Nocardiopsidaceae</taxon>
        <taxon>Nocardiopsis</taxon>
    </lineage>
</organism>
<accession>A0ABR9P616</accession>
<dbReference type="RefSeq" id="WP_193121902.1">
    <property type="nucleotide sequence ID" value="NZ_JADBGI010000008.1"/>
</dbReference>
<keyword evidence="3" id="KW-1185">Reference proteome</keyword>
<protein>
    <submittedName>
        <fullName evidence="2">DUF3054 domain-containing protein</fullName>
    </submittedName>
</protein>
<gene>
    <name evidence="2" type="ORF">IDM40_11250</name>
</gene>
<name>A0ABR9P616_9ACTN</name>
<dbReference type="InterPro" id="IPR021414">
    <property type="entry name" value="DUF3054"/>
</dbReference>
<keyword evidence="1" id="KW-1133">Transmembrane helix</keyword>
<dbReference type="EMBL" id="JADBGI010000008">
    <property type="protein sequence ID" value="MBE2999277.1"/>
    <property type="molecule type" value="Genomic_DNA"/>
</dbReference>
<feature type="transmembrane region" description="Helical" evidence="1">
    <location>
        <begin position="92"/>
        <end position="112"/>
    </location>
</feature>
<feature type="transmembrane region" description="Helical" evidence="1">
    <location>
        <begin position="69"/>
        <end position="86"/>
    </location>
</feature>
<keyword evidence="1" id="KW-0812">Transmembrane</keyword>
<evidence type="ECO:0000313" key="3">
    <source>
        <dbReference type="Proteomes" id="UP000806528"/>
    </source>
</evidence>
<sequence>MRSYAAPLAFAADLLCVLVFVVVGKIDHETGTAVAAVAGTAWPFLGGLVLGWAVTLAWRTPVRIWPSGVFIWAITVAGGMVLRLLTGEGAPTSFVVVTATFLAVTLLGWRAIAHLISRRRHRATLSGQTGVG</sequence>